<evidence type="ECO:0000313" key="3">
    <source>
        <dbReference type="Proteomes" id="UP000030140"/>
    </source>
</evidence>
<feature type="chain" id="PRO_5001999116" evidence="1">
    <location>
        <begin position="21"/>
        <end position="845"/>
    </location>
</feature>
<organism evidence="2 3">
    <name type="scientific">Dokdonia donghaensis DSW-1</name>
    <dbReference type="NCBI Taxonomy" id="1300343"/>
    <lineage>
        <taxon>Bacteria</taxon>
        <taxon>Pseudomonadati</taxon>
        <taxon>Bacteroidota</taxon>
        <taxon>Flavobacteriia</taxon>
        <taxon>Flavobacteriales</taxon>
        <taxon>Flavobacteriaceae</taxon>
        <taxon>Dokdonia</taxon>
    </lineage>
</organism>
<protein>
    <submittedName>
        <fullName evidence="2">LmbE family protein</fullName>
    </submittedName>
</protein>
<dbReference type="Gene3D" id="3.40.50.880">
    <property type="match status" value="1"/>
</dbReference>
<accession>A0A0A2GS67</accession>
<name>A0A0A2GS67_9FLAO</name>
<sequence>MTRKSYVIFVLISFFAFAKAYSQGITVQPSKPTASEIYEDLKKLNFLGSVLYVAAHPDDENTTAISYFANTVKARTAYLSLTRGDGGQNIIGPELRELLGVIRTNELLAARATDGGEQRFTRANDFGYSKHPDETLAIWNKEEVLGDVVWAIRTFKPDVIINRFNHRTPGSTHGHHTSSAMLSVEAYDLAGDASKYPDQLQYTDTWSPQRQFFNTSWWFYGSREKFEAADKSNLVKVDVGTFYPSLGLSNTEISSLSRSQHKSQGFGNTGSRGTSDTYFELLRGEMPTNDDVFQGINTTWTRVKGGKAIKTILDNVVATYDFTAPDKSLPQLMKAYALVQQLEDTHWKNIKSKELETIITAVTGLYLEAKADTNYATTGSSIKLDIEAINRSTQSVVLKKATVTVTDNVVASNQPLENNERYTTSTTLTVSDDFKDTSAYWLREEGTLGMYKVADQQMIGKPETPQENTITFELVISGVPIRITKPIVYKYNDRVKGEVYEPFEIVPAVSSRLESKVIIFAKAESKKIPVTVTAHQANFTGTVLLDKPSGWTVSPASYDVSIANKGEEKEFVFTVTPPAGDSEGDLSPRVVSGGKTYTKELIKIDYAHIPLQSLFLPNKARVVRLDIARKGNYIGYIQGAGDAVPDNLAQIGYQVAVIDPATITPELLSQFDAVVVGIRAYNVVDEMQVKQPLLLDYVKDGGTLIAQYNTSGRWGNTKIGAPYELTLSRDRVTDENSEVRILAKDHPLMNFPNKLSQQDFQGWTQERGLYFPNKWSSEYTPILSMNDKGETAKDGSLLIANYGKGHYIYTGLSFFRELPAGVSGAYKLFANMLSVGKQEQQDIKQ</sequence>
<dbReference type="InterPro" id="IPR003737">
    <property type="entry name" value="GlcNAc_PI_deacetylase-related"/>
</dbReference>
<dbReference type="Pfam" id="PF02585">
    <property type="entry name" value="PIG-L"/>
    <property type="match status" value="1"/>
</dbReference>
<dbReference type="KEGG" id="ddo:I597_1793"/>
<keyword evidence="3" id="KW-1185">Reference proteome</keyword>
<dbReference type="InterPro" id="IPR024078">
    <property type="entry name" value="LmbE-like_dom_sf"/>
</dbReference>
<evidence type="ECO:0000256" key="1">
    <source>
        <dbReference type="SAM" id="SignalP"/>
    </source>
</evidence>
<dbReference type="OrthoDB" id="9759749at2"/>
<dbReference type="AlphaFoldDB" id="A0A0A2GS67"/>
<gene>
    <name evidence="2" type="ORF">NV36_03670</name>
</gene>
<proteinExistence type="predicted"/>
<evidence type="ECO:0000313" key="2">
    <source>
        <dbReference type="EMBL" id="KGO06027.1"/>
    </source>
</evidence>
<dbReference type="SUPFAM" id="SSF102588">
    <property type="entry name" value="LmbE-like"/>
    <property type="match status" value="1"/>
</dbReference>
<feature type="signal peptide" evidence="1">
    <location>
        <begin position="1"/>
        <end position="20"/>
    </location>
</feature>
<dbReference type="Proteomes" id="UP000030140">
    <property type="component" value="Unassembled WGS sequence"/>
</dbReference>
<dbReference type="Gene3D" id="3.40.50.10320">
    <property type="entry name" value="LmbE-like"/>
    <property type="match status" value="1"/>
</dbReference>
<reference evidence="2 3" key="1">
    <citation type="submission" date="2014-10" db="EMBL/GenBank/DDBJ databases">
        <title>Draft genome sequence of the proteorhodopsin-containing marine bacterium Dokdonia donghaensis.</title>
        <authorList>
            <person name="Gomez-Consarnau L."/>
            <person name="Gonzalez J.M."/>
            <person name="Riedel T."/>
            <person name="Jaenicke S."/>
            <person name="Wagner-Doebler I."/>
            <person name="Fuhrman J.A."/>
        </authorList>
    </citation>
    <scope>NUCLEOTIDE SEQUENCE [LARGE SCALE GENOMIC DNA]</scope>
    <source>
        <strain evidence="2 3">DSW-1</strain>
    </source>
</reference>
<dbReference type="SUPFAM" id="SSF52317">
    <property type="entry name" value="Class I glutamine amidotransferase-like"/>
    <property type="match status" value="1"/>
</dbReference>
<keyword evidence="1" id="KW-0732">Signal</keyword>
<dbReference type="PATRIC" id="fig|1300343.5.peg.1804"/>
<dbReference type="InterPro" id="IPR029062">
    <property type="entry name" value="Class_I_gatase-like"/>
</dbReference>
<comment type="caution">
    <text evidence="2">The sequence shown here is derived from an EMBL/GenBank/DDBJ whole genome shotgun (WGS) entry which is preliminary data.</text>
</comment>
<dbReference type="RefSeq" id="WP_035325042.1">
    <property type="nucleotide sequence ID" value="NZ_CP015125.1"/>
</dbReference>
<dbReference type="EMBL" id="JSAQ01000001">
    <property type="protein sequence ID" value="KGO06027.1"/>
    <property type="molecule type" value="Genomic_DNA"/>
</dbReference>